<dbReference type="Gene3D" id="3.40.50.150">
    <property type="entry name" value="Vaccinia Virus protein VP39"/>
    <property type="match status" value="1"/>
</dbReference>
<feature type="compositionally biased region" description="Basic residues" evidence="1">
    <location>
        <begin position="69"/>
        <end position="78"/>
    </location>
</feature>
<dbReference type="PANTHER" id="PTHR43591:SF24">
    <property type="entry name" value="2-METHOXY-6-POLYPRENYL-1,4-BENZOQUINOL METHYLASE, MITOCHONDRIAL"/>
    <property type="match status" value="1"/>
</dbReference>
<dbReference type="InterPro" id="IPR029063">
    <property type="entry name" value="SAM-dependent_MTases_sf"/>
</dbReference>
<keyword evidence="4" id="KW-1185">Reference proteome</keyword>
<accession>A0A941F107</accession>
<sequence>MSIASRIHGAHQHAAHQPDQELTPDPGQEHGPARVPGAEQDQGGRREHEHGRFHAQEHTQDHAQDHGHGQSHHGHSHNHAPGNADTPGFTLDHSRKYDSFTAMFFLGRRAAVFRKVARLSGAKPGDRVLDVGCGTGYLSNMLAAAVGPEGSVTGVDASAAMVDTANELRSSATCTYTVGAAERLEFDDGTFDAVTSSLMVHHLPTELRVPALREMRRVLRPGGQLLIAEFRPPRTGLMRHVVGSLTGPAMLEDQRLALPGLFRDAGFDNLRTGDLRPWITYASAVRD</sequence>
<keyword evidence="3" id="KW-0489">Methyltransferase</keyword>
<dbReference type="CDD" id="cd02440">
    <property type="entry name" value="AdoMet_MTases"/>
    <property type="match status" value="1"/>
</dbReference>
<dbReference type="Proteomes" id="UP000675781">
    <property type="component" value="Unassembled WGS sequence"/>
</dbReference>
<gene>
    <name evidence="3" type="ORF">KDL01_35630</name>
</gene>
<evidence type="ECO:0000313" key="4">
    <source>
        <dbReference type="Proteomes" id="UP000675781"/>
    </source>
</evidence>
<dbReference type="SUPFAM" id="SSF53335">
    <property type="entry name" value="S-adenosyl-L-methionine-dependent methyltransferases"/>
    <property type="match status" value="1"/>
</dbReference>
<comment type="caution">
    <text evidence="3">The sequence shown here is derived from an EMBL/GenBank/DDBJ whole genome shotgun (WGS) entry which is preliminary data.</text>
</comment>
<proteinExistence type="predicted"/>
<evidence type="ECO:0000313" key="3">
    <source>
        <dbReference type="EMBL" id="MBR7838654.1"/>
    </source>
</evidence>
<dbReference type="Pfam" id="PF13649">
    <property type="entry name" value="Methyltransf_25"/>
    <property type="match status" value="1"/>
</dbReference>
<dbReference type="AlphaFoldDB" id="A0A941F107"/>
<dbReference type="GO" id="GO:0008168">
    <property type="term" value="F:methyltransferase activity"/>
    <property type="evidence" value="ECO:0007669"/>
    <property type="project" value="UniProtKB-KW"/>
</dbReference>
<feature type="domain" description="Methyltransferase" evidence="2">
    <location>
        <begin position="128"/>
        <end position="223"/>
    </location>
</feature>
<organism evidence="3 4">
    <name type="scientific">Actinospica durhamensis</name>
    <dbReference type="NCBI Taxonomy" id="1508375"/>
    <lineage>
        <taxon>Bacteria</taxon>
        <taxon>Bacillati</taxon>
        <taxon>Actinomycetota</taxon>
        <taxon>Actinomycetes</taxon>
        <taxon>Catenulisporales</taxon>
        <taxon>Actinospicaceae</taxon>
        <taxon>Actinospica</taxon>
    </lineage>
</organism>
<dbReference type="InterPro" id="IPR041698">
    <property type="entry name" value="Methyltransf_25"/>
</dbReference>
<dbReference type="EMBL" id="JAGSOG010000313">
    <property type="protein sequence ID" value="MBR7838654.1"/>
    <property type="molecule type" value="Genomic_DNA"/>
</dbReference>
<feature type="region of interest" description="Disordered" evidence="1">
    <location>
        <begin position="1"/>
        <end position="90"/>
    </location>
</feature>
<dbReference type="PANTHER" id="PTHR43591">
    <property type="entry name" value="METHYLTRANSFERASE"/>
    <property type="match status" value="1"/>
</dbReference>
<reference evidence="3" key="1">
    <citation type="submission" date="2021-04" db="EMBL/GenBank/DDBJ databases">
        <title>Genome based classification of Actinospica acidithermotolerans sp. nov., an actinobacterium isolated from an Indonesian hot spring.</title>
        <authorList>
            <person name="Kusuma A.B."/>
            <person name="Putra K.E."/>
            <person name="Nafisah S."/>
            <person name="Loh J."/>
            <person name="Nouioui I."/>
            <person name="Goodfellow M."/>
        </authorList>
    </citation>
    <scope>NUCLEOTIDE SEQUENCE</scope>
    <source>
        <strain evidence="3">CSCA 57</strain>
    </source>
</reference>
<name>A0A941F107_9ACTN</name>
<feature type="compositionally biased region" description="Basic and acidic residues" evidence="1">
    <location>
        <begin position="42"/>
        <end position="68"/>
    </location>
</feature>
<evidence type="ECO:0000256" key="1">
    <source>
        <dbReference type="SAM" id="MobiDB-lite"/>
    </source>
</evidence>
<keyword evidence="3" id="KW-0808">Transferase</keyword>
<dbReference type="RefSeq" id="WP_212533106.1">
    <property type="nucleotide sequence ID" value="NZ_JAGSOG010000313.1"/>
</dbReference>
<dbReference type="GO" id="GO:0032259">
    <property type="term" value="P:methylation"/>
    <property type="evidence" value="ECO:0007669"/>
    <property type="project" value="UniProtKB-KW"/>
</dbReference>
<evidence type="ECO:0000259" key="2">
    <source>
        <dbReference type="Pfam" id="PF13649"/>
    </source>
</evidence>
<protein>
    <submittedName>
        <fullName evidence="3">Class I SAM-dependent methyltransferase</fullName>
    </submittedName>
</protein>